<feature type="domain" description="DUF7168" evidence="3">
    <location>
        <begin position="299"/>
        <end position="398"/>
    </location>
</feature>
<keyword evidence="5" id="KW-1185">Reference proteome</keyword>
<evidence type="ECO:0000259" key="2">
    <source>
        <dbReference type="Pfam" id="PF10979"/>
    </source>
</evidence>
<evidence type="ECO:0000256" key="1">
    <source>
        <dbReference type="SAM" id="MobiDB-lite"/>
    </source>
</evidence>
<dbReference type="InterPro" id="IPR024498">
    <property type="entry name" value="DUF2786"/>
</dbReference>
<name>A0A6P2BTT0_9ACTN</name>
<dbReference type="Pfam" id="PF23771">
    <property type="entry name" value="DUF7168"/>
    <property type="match status" value="1"/>
</dbReference>
<gene>
    <name evidence="4" type="ORF">EAS64_30415</name>
</gene>
<sequence>MGKAGRQRRQKKEQSRQRARAAADRPTSVPFRSQPEQVSELVGGAIEAVCSGDERTYRSALDQLAAERSAEWTQTVSRVLAEAMRSQVAQAWRGGWQPAELARHFGRELSAAHAAMIADMITNEAHTYAAATIDPRWADQVAGLRATSYGPAAYEGPNWWGSDGDYLTAWKAQSTDPTFWAAVATAIETVHLFGHLQRLELLLPLPGTVRRAGARKPGSAPARAGTASAADDRMLGRIRALLAKAESTDFAEEAEALSARAQELMAKYSIDHALLAARSGEREEPSGRRIPVDNPYEEPKATLLNVIALANRCRAVWSKDVGLMTVVGFPADLDAVELLFTSLLVQANTAMLRAGGKKDEFGRSRTRAFRQSFLVSYAIRIGERLEEATAHATAEAVDELAAVERDGAGTVRSGADLVPFLAARQQAVDEAVGELFGGNVKRGRAARVTDAEGWASGRAAADLAKLHDRQPVTNESSTGS</sequence>
<dbReference type="AlphaFoldDB" id="A0A6P2BTT0"/>
<evidence type="ECO:0000313" key="4">
    <source>
        <dbReference type="EMBL" id="TVZ01771.1"/>
    </source>
</evidence>
<feature type="compositionally biased region" description="Basic residues" evidence="1">
    <location>
        <begin position="1"/>
        <end position="11"/>
    </location>
</feature>
<feature type="domain" description="DUF2786" evidence="2">
    <location>
        <begin position="233"/>
        <end position="272"/>
    </location>
</feature>
<protein>
    <submittedName>
        <fullName evidence="4">DUF2786 domain-containing protein</fullName>
    </submittedName>
</protein>
<reference evidence="4 5" key="1">
    <citation type="submission" date="2018-11" db="EMBL/GenBank/DDBJ databases">
        <title>Trebonia kvetii gen.nov., sp.nov., a novel acidophilic actinobacterium, and proposal of the new actinobacterial family Treboniaceae fam. nov.</title>
        <authorList>
            <person name="Rapoport D."/>
            <person name="Sagova-Mareckova M."/>
            <person name="Sedlacek I."/>
            <person name="Provaznik J."/>
            <person name="Kralova S."/>
            <person name="Pavlinic D."/>
            <person name="Benes V."/>
            <person name="Kopecky J."/>
        </authorList>
    </citation>
    <scope>NUCLEOTIDE SEQUENCE [LARGE SCALE GENOMIC DNA]</scope>
    <source>
        <strain evidence="4 5">15Tr583</strain>
    </source>
</reference>
<dbReference type="RefSeq" id="WP_145858622.1">
    <property type="nucleotide sequence ID" value="NZ_RPFW01000006.1"/>
</dbReference>
<accession>A0A6P2BTT0</accession>
<dbReference type="OrthoDB" id="3508128at2"/>
<dbReference type="EMBL" id="RPFW01000006">
    <property type="protein sequence ID" value="TVZ01771.1"/>
    <property type="molecule type" value="Genomic_DNA"/>
</dbReference>
<feature type="region of interest" description="Disordered" evidence="1">
    <location>
        <begin position="1"/>
        <end position="36"/>
    </location>
</feature>
<organism evidence="4 5">
    <name type="scientific">Trebonia kvetii</name>
    <dbReference type="NCBI Taxonomy" id="2480626"/>
    <lineage>
        <taxon>Bacteria</taxon>
        <taxon>Bacillati</taxon>
        <taxon>Actinomycetota</taxon>
        <taxon>Actinomycetes</taxon>
        <taxon>Streptosporangiales</taxon>
        <taxon>Treboniaceae</taxon>
        <taxon>Trebonia</taxon>
    </lineage>
</organism>
<evidence type="ECO:0000313" key="5">
    <source>
        <dbReference type="Proteomes" id="UP000460272"/>
    </source>
</evidence>
<dbReference type="Pfam" id="PF10979">
    <property type="entry name" value="DUF2786"/>
    <property type="match status" value="1"/>
</dbReference>
<dbReference type="Proteomes" id="UP000460272">
    <property type="component" value="Unassembled WGS sequence"/>
</dbReference>
<evidence type="ECO:0000259" key="3">
    <source>
        <dbReference type="Pfam" id="PF23771"/>
    </source>
</evidence>
<dbReference type="InterPro" id="IPR055592">
    <property type="entry name" value="DUF7168"/>
</dbReference>
<comment type="caution">
    <text evidence="4">The sequence shown here is derived from an EMBL/GenBank/DDBJ whole genome shotgun (WGS) entry which is preliminary data.</text>
</comment>
<proteinExistence type="predicted"/>